<protein>
    <recommendedName>
        <fullName evidence="4">DNA (cytosine-5-)-methyltransferase</fullName>
    </recommendedName>
</protein>
<evidence type="ECO:0000256" key="1">
    <source>
        <dbReference type="ARBA" id="ARBA00022603"/>
    </source>
</evidence>
<reference evidence="3" key="1">
    <citation type="submission" date="2021-01" db="EMBL/GenBank/DDBJ databases">
        <authorList>
            <person name="Corre E."/>
            <person name="Pelletier E."/>
            <person name="Niang G."/>
            <person name="Scheremetjew M."/>
            <person name="Finn R."/>
            <person name="Kale V."/>
            <person name="Holt S."/>
            <person name="Cochrane G."/>
            <person name="Meng A."/>
            <person name="Brown T."/>
            <person name="Cohen L."/>
        </authorList>
    </citation>
    <scope>NUCLEOTIDE SEQUENCE</scope>
    <source>
        <strain evidence="3">SL-175</strain>
    </source>
</reference>
<dbReference type="Pfam" id="PF00145">
    <property type="entry name" value="DNA_methylase"/>
    <property type="match status" value="1"/>
</dbReference>
<dbReference type="GO" id="GO:0032259">
    <property type="term" value="P:methylation"/>
    <property type="evidence" value="ECO:0007669"/>
    <property type="project" value="UniProtKB-KW"/>
</dbReference>
<organism evidence="3">
    <name type="scientific">Mantoniella antarctica</name>
    <dbReference type="NCBI Taxonomy" id="81844"/>
    <lineage>
        <taxon>Eukaryota</taxon>
        <taxon>Viridiplantae</taxon>
        <taxon>Chlorophyta</taxon>
        <taxon>Mamiellophyceae</taxon>
        <taxon>Mamiellales</taxon>
        <taxon>Mamiellaceae</taxon>
        <taxon>Mantoniella</taxon>
    </lineage>
</organism>
<proteinExistence type="predicted"/>
<name>A0A7S0X1W9_9CHLO</name>
<dbReference type="EMBL" id="HBFC01001287">
    <property type="protein sequence ID" value="CAD8697985.1"/>
    <property type="molecule type" value="Transcribed_RNA"/>
</dbReference>
<dbReference type="InterPro" id="IPR029063">
    <property type="entry name" value="SAM-dependent_MTases_sf"/>
</dbReference>
<dbReference type="GO" id="GO:0008168">
    <property type="term" value="F:methyltransferase activity"/>
    <property type="evidence" value="ECO:0007669"/>
    <property type="project" value="UniProtKB-KW"/>
</dbReference>
<gene>
    <name evidence="3" type="ORF">MANT1106_LOCUS664</name>
</gene>
<keyword evidence="1" id="KW-0489">Methyltransferase</keyword>
<keyword evidence="2" id="KW-0808">Transferase</keyword>
<accession>A0A7S0X1W9</accession>
<sequence length="310" mass="35747">MVHRNIYYIYRFNLGYRCKWLYSTCSHTHDGDPCDIWGMHAVQFFDEFMNFTKFEHAIKQRDSRKVYSDYFWLEEEEKAGRLVFTDSFAMDWSRPEKCPKVWKTRDLAGVVSPEGLALSQSAAPAPTPLLALPAKSLLELFCGTKSVGTAALSCGYDDVVSVDVDATRAPTVCVDVMNFKYRQFAVGSIYFIWASPPCTEFSFAKTRGVRNVAEATRFVKRALKIIAYLKPVYFCLENPLGLLRQQPFMQRYEKFRQTVSYCRYGLKYRKNTDLWTNVSFGAKRSVKGMIGIVRLPFGPYETLFSRVKPH</sequence>
<dbReference type="Gene3D" id="3.40.50.150">
    <property type="entry name" value="Vaccinia Virus protein VP39"/>
    <property type="match status" value="1"/>
</dbReference>
<evidence type="ECO:0000256" key="2">
    <source>
        <dbReference type="ARBA" id="ARBA00022679"/>
    </source>
</evidence>
<dbReference type="InterPro" id="IPR001525">
    <property type="entry name" value="C5_MeTfrase"/>
</dbReference>
<evidence type="ECO:0000313" key="3">
    <source>
        <dbReference type="EMBL" id="CAD8697985.1"/>
    </source>
</evidence>
<evidence type="ECO:0008006" key="4">
    <source>
        <dbReference type="Google" id="ProtNLM"/>
    </source>
</evidence>
<dbReference type="SUPFAM" id="SSF53335">
    <property type="entry name" value="S-adenosyl-L-methionine-dependent methyltransferases"/>
    <property type="match status" value="1"/>
</dbReference>
<dbReference type="AlphaFoldDB" id="A0A7S0X1W9"/>